<dbReference type="SUPFAM" id="SSF52374">
    <property type="entry name" value="Nucleotidylyl transferase"/>
    <property type="match status" value="1"/>
</dbReference>
<keyword evidence="3" id="KW-0808">Transferase</keyword>
<proteinExistence type="inferred from homology"/>
<feature type="domain" description="Cytidyltransferase-like" evidence="10">
    <location>
        <begin position="48"/>
        <end position="175"/>
    </location>
</feature>
<keyword evidence="5" id="KW-0443">Lipid metabolism</keyword>
<dbReference type="GeneID" id="9809772"/>
<dbReference type="CDD" id="cd02174">
    <property type="entry name" value="CCT"/>
    <property type="match status" value="1"/>
</dbReference>
<dbReference type="eggNOG" id="KOG2804">
    <property type="taxonomic scope" value="Eukaryota"/>
</dbReference>
<protein>
    <recommendedName>
        <fullName evidence="9">choline-phosphate cytidylyltransferase</fullName>
        <ecNumber evidence="9">2.7.7.15</ecNumber>
    </recommendedName>
</protein>
<evidence type="ECO:0000313" key="13">
    <source>
        <dbReference type="Proteomes" id="UP000008281"/>
    </source>
</evidence>
<dbReference type="OMA" id="KKPYQRV"/>
<organism evidence="13">
    <name type="scientific">Caenorhabditis remanei</name>
    <name type="common">Caenorhabditis vulgaris</name>
    <dbReference type="NCBI Taxonomy" id="31234"/>
    <lineage>
        <taxon>Eukaryota</taxon>
        <taxon>Metazoa</taxon>
        <taxon>Ecdysozoa</taxon>
        <taxon>Nematoda</taxon>
        <taxon>Chromadorea</taxon>
        <taxon>Rhabditida</taxon>
        <taxon>Rhabditina</taxon>
        <taxon>Rhabditomorpha</taxon>
        <taxon>Rhabditoidea</taxon>
        <taxon>Rhabditidae</taxon>
        <taxon>Peloderinae</taxon>
        <taxon>Caenorhabditis</taxon>
    </lineage>
</organism>
<dbReference type="FunFam" id="3.40.50.620:FF:000345">
    <property type="entry name" value="Protein CBG05149"/>
    <property type="match status" value="1"/>
</dbReference>
<dbReference type="Gene3D" id="3.40.50.620">
    <property type="entry name" value="HUPs"/>
    <property type="match status" value="1"/>
</dbReference>
<dbReference type="EC" id="2.7.7.15" evidence="9"/>
<gene>
    <name evidence="11" type="ORF">CRE_20717</name>
    <name evidence="12" type="ORF">GCK72_001393</name>
</gene>
<evidence type="ECO:0000259" key="10">
    <source>
        <dbReference type="Pfam" id="PF01467"/>
    </source>
</evidence>
<comment type="similarity">
    <text evidence="1">Belongs to the cytidylyltransferase family.</text>
</comment>
<reference evidence="11" key="1">
    <citation type="submission" date="2007-07" db="EMBL/GenBank/DDBJ databases">
        <title>PCAP assembly of the Caenorhabditis remanei genome.</title>
        <authorList>
            <consortium name="The Caenorhabditis remanei Sequencing Consortium"/>
            <person name="Wilson R.K."/>
        </authorList>
    </citation>
    <scope>NUCLEOTIDE SEQUENCE [LARGE SCALE GENOMIC DNA]</scope>
    <source>
        <strain evidence="11">PB4641</strain>
    </source>
</reference>
<dbReference type="EMBL" id="WUAV01000001">
    <property type="protein sequence ID" value="KAF1769576.1"/>
    <property type="molecule type" value="Genomic_DNA"/>
</dbReference>
<evidence type="ECO:0000256" key="7">
    <source>
        <dbReference type="ARBA" id="ARBA00023264"/>
    </source>
</evidence>
<evidence type="ECO:0000256" key="4">
    <source>
        <dbReference type="ARBA" id="ARBA00022695"/>
    </source>
</evidence>
<keyword evidence="13" id="KW-1185">Reference proteome</keyword>
<evidence type="ECO:0000256" key="8">
    <source>
        <dbReference type="ARBA" id="ARBA00025706"/>
    </source>
</evidence>
<dbReference type="UniPathway" id="UPA00753">
    <property type="reaction ID" value="UER00739"/>
</dbReference>
<evidence type="ECO:0000313" key="11">
    <source>
        <dbReference type="EMBL" id="EFP01028.1"/>
    </source>
</evidence>
<evidence type="ECO:0000256" key="5">
    <source>
        <dbReference type="ARBA" id="ARBA00023098"/>
    </source>
</evidence>
<dbReference type="PANTHER" id="PTHR10739:SF65">
    <property type="entry name" value="CHOLINE-PHOSPHATE CYTIDYLYLTRANSFERASE"/>
    <property type="match status" value="1"/>
</dbReference>
<evidence type="ECO:0000313" key="12">
    <source>
        <dbReference type="EMBL" id="KAF1769576.1"/>
    </source>
</evidence>
<comment type="pathway">
    <text evidence="8">Phospholipid metabolism; phosphatidylcholine biosynthesis; phosphatidylcholine from phosphocholine: step 1/2.</text>
</comment>
<reference evidence="12 14" key="2">
    <citation type="submission" date="2019-12" db="EMBL/GenBank/DDBJ databases">
        <title>Chromosome-level assembly of the Caenorhabditis remanei genome.</title>
        <authorList>
            <person name="Teterina A.A."/>
            <person name="Willis J.H."/>
            <person name="Phillips P.C."/>
        </authorList>
    </citation>
    <scope>NUCLEOTIDE SEQUENCE [LARGE SCALE GENOMIC DNA]</scope>
    <source>
        <strain evidence="12 14">PX506</strain>
        <tissue evidence="12">Whole organism</tissue>
    </source>
</reference>
<accession>E3MFK1</accession>
<dbReference type="InterPro" id="IPR014729">
    <property type="entry name" value="Rossmann-like_a/b/a_fold"/>
</dbReference>
<dbReference type="InParanoid" id="E3MFK1"/>
<dbReference type="GO" id="GO:0004105">
    <property type="term" value="F:choline-phosphate cytidylyltransferase activity"/>
    <property type="evidence" value="ECO:0007669"/>
    <property type="project" value="UniProtKB-EC"/>
</dbReference>
<dbReference type="InterPro" id="IPR045049">
    <property type="entry name" value="Pcy1-like"/>
</dbReference>
<dbReference type="PANTHER" id="PTHR10739">
    <property type="entry name" value="CYTIDYLYLTRANSFERASE"/>
    <property type="match status" value="1"/>
</dbReference>
<dbReference type="Pfam" id="PF01467">
    <property type="entry name" value="CTP_transf_like"/>
    <property type="match status" value="1"/>
</dbReference>
<dbReference type="EMBL" id="DS268441">
    <property type="protein sequence ID" value="EFP01028.1"/>
    <property type="molecule type" value="Genomic_DNA"/>
</dbReference>
<dbReference type="GO" id="GO:0031210">
    <property type="term" value="F:phosphatidylcholine binding"/>
    <property type="evidence" value="ECO:0007669"/>
    <property type="project" value="TreeGrafter"/>
</dbReference>
<dbReference type="OrthoDB" id="17102at2759"/>
<evidence type="ECO:0000256" key="9">
    <source>
        <dbReference type="ARBA" id="ARBA00026101"/>
    </source>
</evidence>
<dbReference type="CTD" id="9809772"/>
<dbReference type="InterPro" id="IPR041723">
    <property type="entry name" value="CCT"/>
</dbReference>
<keyword evidence="6" id="KW-0594">Phospholipid biosynthesis</keyword>
<dbReference type="Proteomes" id="UP000483820">
    <property type="component" value="Chromosome I"/>
</dbReference>
<dbReference type="RefSeq" id="XP_003105130.1">
    <property type="nucleotide sequence ID" value="XM_003105082.1"/>
</dbReference>
<dbReference type="NCBIfam" id="TIGR00125">
    <property type="entry name" value="cyt_tran_rel"/>
    <property type="match status" value="1"/>
</dbReference>
<evidence type="ECO:0000256" key="3">
    <source>
        <dbReference type="ARBA" id="ARBA00022679"/>
    </source>
</evidence>
<dbReference type="Proteomes" id="UP000008281">
    <property type="component" value="Unassembled WGS sequence"/>
</dbReference>
<evidence type="ECO:0000256" key="6">
    <source>
        <dbReference type="ARBA" id="ARBA00023209"/>
    </source>
</evidence>
<dbReference type="STRING" id="31234.E3MFK1"/>
<keyword evidence="4" id="KW-0548">Nucleotidyltransferase</keyword>
<keyword evidence="7" id="KW-1208">Phospholipid metabolism</keyword>
<evidence type="ECO:0000256" key="1">
    <source>
        <dbReference type="ARBA" id="ARBA00010101"/>
    </source>
</evidence>
<sequence length="274" mass="31760">MNSLASNQPARFSDDPEVIEERKLIDYSKKVTIEDAKNGKVTRPVRVYADGIYDMFHHGHAKQFLQIKQAFPNVYLIVGVNSDEETLKYKGRTVQSEDERYEAIRHCRYVDEVCRASPWTFPIQYLKDLKVDFISHDALPYQGPQGEDIYEKYKNAGMFLETQRTEGISTSDSITRIIRDYDTYARRNLKRGYSPKELNVGFLTTSKYRIQDKVDEVCEMGREFLQVWKTNAEHYIDSFLQTFARDASISDEVKKSASGVKMEYGHGGVKEKNK</sequence>
<dbReference type="InterPro" id="IPR004821">
    <property type="entry name" value="Cyt_trans-like"/>
</dbReference>
<evidence type="ECO:0000313" key="14">
    <source>
        <dbReference type="Proteomes" id="UP000483820"/>
    </source>
</evidence>
<dbReference type="HOGENOM" id="CLU_034585_4_1_1"/>
<evidence type="ECO:0000256" key="2">
    <source>
        <dbReference type="ARBA" id="ARBA00022516"/>
    </source>
</evidence>
<dbReference type="AlphaFoldDB" id="E3MFK1"/>
<name>E3MFK1_CAERE</name>
<dbReference type="KEGG" id="crq:GCK72_001393"/>
<keyword evidence="2" id="KW-0444">Lipid biosynthesis</keyword>